<evidence type="ECO:0000313" key="1">
    <source>
        <dbReference type="EMBL" id="MBK1726806.1"/>
    </source>
</evidence>
<protein>
    <submittedName>
        <fullName evidence="1">Uncharacterized protein</fullName>
    </submittedName>
</protein>
<dbReference type="Proteomes" id="UP000738126">
    <property type="component" value="Unassembled WGS sequence"/>
</dbReference>
<evidence type="ECO:0000313" key="2">
    <source>
        <dbReference type="Proteomes" id="UP000738126"/>
    </source>
</evidence>
<name>A0ABS1E8S9_9GAMM</name>
<accession>A0ABS1E8S9</accession>
<dbReference type="RefSeq" id="WP_200258773.1">
    <property type="nucleotide sequence ID" value="NZ_NRSH01000069.1"/>
</dbReference>
<sequence>MSKAKRIAVEARRLLEDEAPTVDAAAGALVAEADALLVRGAGPGRRPAMVGSLDWRVQRHGRR</sequence>
<dbReference type="EMBL" id="NRSH01000069">
    <property type="protein sequence ID" value="MBK1726806.1"/>
    <property type="molecule type" value="Genomic_DNA"/>
</dbReference>
<organism evidence="1 2">
    <name type="scientific">Halorhodospira neutriphila</name>
    <dbReference type="NCBI Taxonomy" id="168379"/>
    <lineage>
        <taxon>Bacteria</taxon>
        <taxon>Pseudomonadati</taxon>
        <taxon>Pseudomonadota</taxon>
        <taxon>Gammaproteobacteria</taxon>
        <taxon>Chromatiales</taxon>
        <taxon>Ectothiorhodospiraceae</taxon>
        <taxon>Halorhodospira</taxon>
    </lineage>
</organism>
<reference evidence="1 2" key="1">
    <citation type="journal article" date="2020" name="Microorganisms">
        <title>Osmotic Adaptation and Compatible Solute Biosynthesis of Phototrophic Bacteria as Revealed from Genome Analyses.</title>
        <authorList>
            <person name="Imhoff J.F."/>
            <person name="Rahn T."/>
            <person name="Kunzel S."/>
            <person name="Keller A."/>
            <person name="Neulinger S.C."/>
        </authorList>
    </citation>
    <scope>NUCLEOTIDE SEQUENCE [LARGE SCALE GENOMIC DNA]</scope>
    <source>
        <strain evidence="1 2">DSM 15116</strain>
    </source>
</reference>
<keyword evidence="2" id="KW-1185">Reference proteome</keyword>
<proteinExistence type="predicted"/>
<comment type="caution">
    <text evidence="1">The sequence shown here is derived from an EMBL/GenBank/DDBJ whole genome shotgun (WGS) entry which is preliminary data.</text>
</comment>
<gene>
    <name evidence="1" type="ORF">CKO13_07195</name>
</gene>